<keyword evidence="2" id="KW-0805">Transcription regulation</keyword>
<feature type="region of interest" description="Disordered" evidence="5">
    <location>
        <begin position="22"/>
        <end position="48"/>
    </location>
</feature>
<dbReference type="NCBIfam" id="TIGR02937">
    <property type="entry name" value="sigma70-ECF"/>
    <property type="match status" value="1"/>
</dbReference>
<dbReference type="Pfam" id="PF08281">
    <property type="entry name" value="Sigma70_r4_2"/>
    <property type="match status" value="1"/>
</dbReference>
<dbReference type="SUPFAM" id="SSF88946">
    <property type="entry name" value="Sigma2 domain of RNA polymerase sigma factors"/>
    <property type="match status" value="1"/>
</dbReference>
<dbReference type="GO" id="GO:0006352">
    <property type="term" value="P:DNA-templated transcription initiation"/>
    <property type="evidence" value="ECO:0007669"/>
    <property type="project" value="InterPro"/>
</dbReference>
<evidence type="ECO:0000256" key="3">
    <source>
        <dbReference type="ARBA" id="ARBA00023082"/>
    </source>
</evidence>
<accession>A0A1Z3LVP4</accession>
<evidence type="ECO:0000256" key="1">
    <source>
        <dbReference type="ARBA" id="ARBA00010641"/>
    </source>
</evidence>
<dbReference type="InterPro" id="IPR007627">
    <property type="entry name" value="RNA_pol_sigma70_r2"/>
</dbReference>
<dbReference type="AlphaFoldDB" id="A0A1Z3LVP4"/>
<reference evidence="8 9" key="1">
    <citation type="submission" date="2017-06" db="EMBL/GenBank/DDBJ databases">
        <title>Biodegradation of gentamicin by bacterial consortia AMQD4 in synthetic medium and raw gentamicin sewage.</title>
        <authorList>
            <person name="Chang H."/>
            <person name="Feng Y."/>
            <person name="Li Z."/>
            <person name="Xue J."/>
            <person name="Cheng D."/>
        </authorList>
    </citation>
    <scope>NUCLEOTIDE SEQUENCE [LARGE SCALE GENOMIC DNA]</scope>
    <source>
        <strain evidence="8 9">BZC3</strain>
    </source>
</reference>
<evidence type="ECO:0000259" key="6">
    <source>
        <dbReference type="Pfam" id="PF04542"/>
    </source>
</evidence>
<dbReference type="Gene3D" id="1.10.10.10">
    <property type="entry name" value="Winged helix-like DNA-binding domain superfamily/Winged helix DNA-binding domain"/>
    <property type="match status" value="1"/>
</dbReference>
<feature type="domain" description="RNA polymerase sigma-70 region 2" evidence="6">
    <location>
        <begin position="58"/>
        <end position="121"/>
    </location>
</feature>
<evidence type="ECO:0000256" key="2">
    <source>
        <dbReference type="ARBA" id="ARBA00023015"/>
    </source>
</evidence>
<comment type="similarity">
    <text evidence="1">Belongs to the sigma-70 factor family. ECF subfamily.</text>
</comment>
<evidence type="ECO:0000313" key="9">
    <source>
        <dbReference type="Proteomes" id="UP000197024"/>
    </source>
</evidence>
<keyword evidence="4" id="KW-0804">Transcription</keyword>
<feature type="domain" description="RNA polymerase sigma factor 70 region 4 type 2" evidence="7">
    <location>
        <begin position="148"/>
        <end position="195"/>
    </location>
</feature>
<evidence type="ECO:0000256" key="5">
    <source>
        <dbReference type="SAM" id="MobiDB-lite"/>
    </source>
</evidence>
<sequence length="204" mass="22538">MAGAYVQAFGLKASAHASSMVSTPGASAGLASSSGGEPVSDRTGGVGDKEADHGLHDLYRTYSGWLTARLRRRFGDETEDLVQEAWIRAAPYSRKGLIEHPKALLLKIVDNLVIDRARRRGPAPLSSSDRLDLDPLVDPASQIDMVLLKQIVMTMPPRLRDVFVLSRFAHLEYQEIGERLNIPVTTVQWRMIKALEYCAAQLRL</sequence>
<dbReference type="Pfam" id="PF04542">
    <property type="entry name" value="Sigma70_r2"/>
    <property type="match status" value="1"/>
</dbReference>
<dbReference type="InterPro" id="IPR014284">
    <property type="entry name" value="RNA_pol_sigma-70_dom"/>
</dbReference>
<dbReference type="InterPro" id="IPR036388">
    <property type="entry name" value="WH-like_DNA-bd_sf"/>
</dbReference>
<dbReference type="EMBL" id="CP021995">
    <property type="protein sequence ID" value="ASD26253.1"/>
    <property type="molecule type" value="Genomic_DNA"/>
</dbReference>
<dbReference type="PANTHER" id="PTHR43133">
    <property type="entry name" value="RNA POLYMERASE ECF-TYPE SIGMA FACTO"/>
    <property type="match status" value="1"/>
</dbReference>
<dbReference type="PANTHER" id="PTHR43133:SF63">
    <property type="entry name" value="RNA POLYMERASE SIGMA FACTOR FECI-RELATED"/>
    <property type="match status" value="1"/>
</dbReference>
<organism evidence="8 9">
    <name type="scientific">Brevundimonas diminuta</name>
    <name type="common">Pseudomonas diminuta</name>
    <dbReference type="NCBI Taxonomy" id="293"/>
    <lineage>
        <taxon>Bacteria</taxon>
        <taxon>Pseudomonadati</taxon>
        <taxon>Pseudomonadota</taxon>
        <taxon>Alphaproteobacteria</taxon>
        <taxon>Caulobacterales</taxon>
        <taxon>Caulobacteraceae</taxon>
        <taxon>Brevundimonas</taxon>
    </lineage>
</organism>
<dbReference type="GO" id="GO:0016987">
    <property type="term" value="F:sigma factor activity"/>
    <property type="evidence" value="ECO:0007669"/>
    <property type="project" value="UniProtKB-KW"/>
</dbReference>
<proteinExistence type="inferred from homology"/>
<dbReference type="SUPFAM" id="SSF88659">
    <property type="entry name" value="Sigma3 and sigma4 domains of RNA polymerase sigma factors"/>
    <property type="match status" value="1"/>
</dbReference>
<dbReference type="Proteomes" id="UP000197024">
    <property type="component" value="Chromosome"/>
</dbReference>
<dbReference type="Gene3D" id="1.10.1740.10">
    <property type="match status" value="1"/>
</dbReference>
<evidence type="ECO:0000256" key="4">
    <source>
        <dbReference type="ARBA" id="ARBA00023163"/>
    </source>
</evidence>
<keyword evidence="3" id="KW-0731">Sigma factor</keyword>
<dbReference type="InterPro" id="IPR013324">
    <property type="entry name" value="RNA_pol_sigma_r3/r4-like"/>
</dbReference>
<dbReference type="InterPro" id="IPR013249">
    <property type="entry name" value="RNA_pol_sigma70_r4_t2"/>
</dbReference>
<protein>
    <submittedName>
        <fullName evidence="8">RNA polymerase subunit sigma-70</fullName>
    </submittedName>
</protein>
<evidence type="ECO:0000313" key="8">
    <source>
        <dbReference type="EMBL" id="ASD26253.1"/>
    </source>
</evidence>
<dbReference type="InterPro" id="IPR039425">
    <property type="entry name" value="RNA_pol_sigma-70-like"/>
</dbReference>
<dbReference type="InterPro" id="IPR013325">
    <property type="entry name" value="RNA_pol_sigma_r2"/>
</dbReference>
<name>A0A1Z3LVP4_BREDI</name>
<evidence type="ECO:0000259" key="7">
    <source>
        <dbReference type="Pfam" id="PF08281"/>
    </source>
</evidence>
<gene>
    <name evidence="8" type="ORF">CD943_04715</name>
</gene>
<dbReference type="GO" id="GO:0003677">
    <property type="term" value="F:DNA binding"/>
    <property type="evidence" value="ECO:0007669"/>
    <property type="project" value="InterPro"/>
</dbReference>
<reference evidence="8 9" key="2">
    <citation type="submission" date="2017-06" db="EMBL/GenBank/DDBJ databases">
        <authorList>
            <person name="Kim H.J."/>
            <person name="Triplett B.A."/>
        </authorList>
    </citation>
    <scope>NUCLEOTIDE SEQUENCE [LARGE SCALE GENOMIC DNA]</scope>
    <source>
        <strain evidence="8 9">BZC3</strain>
    </source>
</reference>
<feature type="compositionally biased region" description="Low complexity" evidence="5">
    <location>
        <begin position="25"/>
        <end position="36"/>
    </location>
</feature>